<feature type="transmembrane region" description="Helical" evidence="5">
    <location>
        <begin position="54"/>
        <end position="73"/>
    </location>
</feature>
<keyword evidence="5" id="KW-0812">Transmembrane</keyword>
<feature type="domain" description="Peptidase M10 metallopeptidase" evidence="6">
    <location>
        <begin position="221"/>
        <end position="275"/>
    </location>
</feature>
<dbReference type="RefSeq" id="WP_146845087.1">
    <property type="nucleotide sequence ID" value="NZ_BJWH01000003.1"/>
</dbReference>
<dbReference type="SUPFAM" id="SSF55486">
    <property type="entry name" value="Metalloproteases ('zincins'), catalytic domain"/>
    <property type="match status" value="1"/>
</dbReference>
<dbReference type="EMBL" id="BJWH01000003">
    <property type="protein sequence ID" value="GEL97543.1"/>
    <property type="molecule type" value="Genomic_DNA"/>
</dbReference>
<name>A0A511JIP6_9CELL</name>
<dbReference type="OrthoDB" id="4297752at2"/>
<dbReference type="InterPro" id="IPR021190">
    <property type="entry name" value="Pept_M10A"/>
</dbReference>
<evidence type="ECO:0000256" key="3">
    <source>
        <dbReference type="ARBA" id="ARBA00022801"/>
    </source>
</evidence>
<evidence type="ECO:0000259" key="6">
    <source>
        <dbReference type="Pfam" id="PF00413"/>
    </source>
</evidence>
<keyword evidence="1" id="KW-0645">Protease</keyword>
<protein>
    <recommendedName>
        <fullName evidence="6">Peptidase M10 metallopeptidase domain-containing protein</fullName>
    </recommendedName>
</protein>
<evidence type="ECO:0000256" key="1">
    <source>
        <dbReference type="ARBA" id="ARBA00022670"/>
    </source>
</evidence>
<evidence type="ECO:0000256" key="5">
    <source>
        <dbReference type="SAM" id="Phobius"/>
    </source>
</evidence>
<dbReference type="GO" id="GO:0006508">
    <property type="term" value="P:proteolysis"/>
    <property type="evidence" value="ECO:0007669"/>
    <property type="project" value="UniProtKB-KW"/>
</dbReference>
<evidence type="ECO:0000313" key="8">
    <source>
        <dbReference type="Proteomes" id="UP000321049"/>
    </source>
</evidence>
<keyword evidence="5" id="KW-0472">Membrane</keyword>
<dbReference type="GO" id="GO:0031012">
    <property type="term" value="C:extracellular matrix"/>
    <property type="evidence" value="ECO:0007669"/>
    <property type="project" value="InterPro"/>
</dbReference>
<dbReference type="InterPro" id="IPR024079">
    <property type="entry name" value="MetalloPept_cat_dom_sf"/>
</dbReference>
<keyword evidence="5" id="KW-1133">Transmembrane helix</keyword>
<evidence type="ECO:0000256" key="2">
    <source>
        <dbReference type="ARBA" id="ARBA00022723"/>
    </source>
</evidence>
<dbReference type="PRINTS" id="PR00138">
    <property type="entry name" value="MATRIXIN"/>
</dbReference>
<dbReference type="GO" id="GO:0008270">
    <property type="term" value="F:zinc ion binding"/>
    <property type="evidence" value="ECO:0007669"/>
    <property type="project" value="InterPro"/>
</dbReference>
<comment type="caution">
    <text evidence="7">The sequence shown here is derived from an EMBL/GenBank/DDBJ whole genome shotgun (WGS) entry which is preliminary data.</text>
</comment>
<dbReference type="AlphaFoldDB" id="A0A511JIP6"/>
<keyword evidence="4" id="KW-0862">Zinc</keyword>
<proteinExistence type="predicted"/>
<accession>A0A511JIP6</accession>
<dbReference type="InterPro" id="IPR001818">
    <property type="entry name" value="Pept_M10_metallopeptidase"/>
</dbReference>
<dbReference type="Pfam" id="PF00413">
    <property type="entry name" value="Peptidase_M10"/>
    <property type="match status" value="1"/>
</dbReference>
<evidence type="ECO:0000313" key="7">
    <source>
        <dbReference type="EMBL" id="GEL97543.1"/>
    </source>
</evidence>
<keyword evidence="3" id="KW-0378">Hydrolase</keyword>
<keyword evidence="8" id="KW-1185">Reference proteome</keyword>
<evidence type="ECO:0000256" key="4">
    <source>
        <dbReference type="ARBA" id="ARBA00022833"/>
    </source>
</evidence>
<dbReference type="GO" id="GO:0004222">
    <property type="term" value="F:metalloendopeptidase activity"/>
    <property type="evidence" value="ECO:0007669"/>
    <property type="project" value="InterPro"/>
</dbReference>
<dbReference type="Gene3D" id="3.40.390.10">
    <property type="entry name" value="Collagenase (Catalytic Domain)"/>
    <property type="match status" value="1"/>
</dbReference>
<organism evidence="7 8">
    <name type="scientific">Cellulomonas terrae</name>
    <dbReference type="NCBI Taxonomy" id="311234"/>
    <lineage>
        <taxon>Bacteria</taxon>
        <taxon>Bacillati</taxon>
        <taxon>Actinomycetota</taxon>
        <taxon>Actinomycetes</taxon>
        <taxon>Micrococcales</taxon>
        <taxon>Cellulomonadaceae</taxon>
        <taxon>Cellulomonas</taxon>
    </lineage>
</organism>
<dbReference type="Proteomes" id="UP000321049">
    <property type="component" value="Unassembled WGS sequence"/>
</dbReference>
<keyword evidence="2" id="KW-0479">Metal-binding</keyword>
<gene>
    <name evidence="7" type="ORF">CTE05_10900</name>
</gene>
<sequence length="301" mass="30988">MSAGDPQGLNPWVDARGAHPHPLLLPHPRTPAEEAAVRFLGPAERVRRGPRPGVVLLTVLLAGLVAAGASWWMSWSGELGPPAGLEEAAAPLGAPPLGQTATTGFAFTAMQPDGAGPVTYSPCRPIHYVVRPDGAPARGEELIRTAFAQVSAATGLQFVKDGPTQEAPDTDRDAYQPDVYGRRWAPVLVAWSTAAETPDLTDDVAGIAGSASVTRAGRSVYVTGSVTLDSEDIGALAAFPATQATALGIVTHEVAHLVGLDHVDDPTQLMYPSTDVSRTVFGAGDLAGLAALGAGECAPDV</sequence>
<reference evidence="7 8" key="1">
    <citation type="submission" date="2019-07" db="EMBL/GenBank/DDBJ databases">
        <title>Whole genome shotgun sequence of Cellulomonas terrae NBRC 100819.</title>
        <authorList>
            <person name="Hosoyama A."/>
            <person name="Uohara A."/>
            <person name="Ohji S."/>
            <person name="Ichikawa N."/>
        </authorList>
    </citation>
    <scope>NUCLEOTIDE SEQUENCE [LARGE SCALE GENOMIC DNA]</scope>
    <source>
        <strain evidence="7 8">NBRC 100819</strain>
    </source>
</reference>